<feature type="compositionally biased region" description="Low complexity" evidence="4">
    <location>
        <begin position="40"/>
        <end position="51"/>
    </location>
</feature>
<keyword evidence="3" id="KW-0808">Transferase</keyword>
<dbReference type="CTD" id="20195055"/>
<evidence type="ECO:0000313" key="6">
    <source>
        <dbReference type="EMBL" id="ESO10729.1"/>
    </source>
</evidence>
<dbReference type="Gene3D" id="3.30.800.10">
    <property type="entry name" value="Phosphatidylinositol Phosphate Kinase II Beta"/>
    <property type="match status" value="1"/>
</dbReference>
<feature type="domain" description="PIPK" evidence="5">
    <location>
        <begin position="13"/>
        <end position="343"/>
    </location>
</feature>
<keyword evidence="8" id="KW-1185">Reference proteome</keyword>
<sequence>MTSLTSSSSWVGGTCGIIDRVHYVAHQNDTDDEKSDSKIPSPSSTSSLSSLTTAACKQEGSSVTKSPTNEHIELQFSDSNCKFYCKVLYAQKFEELRRCVMPAEGADFFIHSMSRCVSWLARGGKSGSSFCKTRDNRFILKQMSLKEVQSFNEFAHHYFNYVISSHEKHEASLLARVVGVYKVGLQNAKTGTSLKQDLLVMENLFYAHNIKQIYDLKGSVRNRLINQSDNCPEDVVLLDENLIRAMMDNPLYTHPHCKLVAMTAIAKDTEFLANNLIMDYSLLVGLDEENERLVVGIIDYMRTFTWDKKVEMIFKNSYGSKMPTVVSPDIYRQRFLEAMDRYFLIVPDKWRKMETVKLYNEATSLPT</sequence>
<reference evidence="8" key="1">
    <citation type="submission" date="2012-12" db="EMBL/GenBank/DDBJ databases">
        <authorList>
            <person name="Hellsten U."/>
            <person name="Grimwood J."/>
            <person name="Chapman J.A."/>
            <person name="Shapiro H."/>
            <person name="Aerts A."/>
            <person name="Otillar R.P."/>
            <person name="Terry A.Y."/>
            <person name="Boore J.L."/>
            <person name="Simakov O."/>
            <person name="Marletaz F."/>
            <person name="Cho S.-J."/>
            <person name="Edsinger-Gonzales E."/>
            <person name="Havlak P."/>
            <person name="Kuo D.-H."/>
            <person name="Larsson T."/>
            <person name="Lv J."/>
            <person name="Arendt D."/>
            <person name="Savage R."/>
            <person name="Osoegawa K."/>
            <person name="de Jong P."/>
            <person name="Lindberg D.R."/>
            <person name="Seaver E.C."/>
            <person name="Weisblat D.A."/>
            <person name="Putnam N.H."/>
            <person name="Grigoriev I.V."/>
            <person name="Rokhsar D.S."/>
        </authorList>
    </citation>
    <scope>NUCLEOTIDE SEQUENCE</scope>
</reference>
<protein>
    <recommendedName>
        <fullName evidence="5">PIPK domain-containing protein</fullName>
    </recommendedName>
</protein>
<dbReference type="OrthoDB" id="158357at2759"/>
<dbReference type="eggNOG" id="KOG0230">
    <property type="taxonomic scope" value="Eukaryota"/>
</dbReference>
<dbReference type="SUPFAM" id="SSF56104">
    <property type="entry name" value="SAICAR synthase-like"/>
    <property type="match status" value="1"/>
</dbReference>
<evidence type="ECO:0000313" key="8">
    <source>
        <dbReference type="Proteomes" id="UP000015101"/>
    </source>
</evidence>
<dbReference type="PANTHER" id="PTHR45748:SF7">
    <property type="entry name" value="1-PHOSPHATIDYLINOSITOL 3-PHOSPHATE 5-KINASE-RELATED"/>
    <property type="match status" value="1"/>
</dbReference>
<feature type="region of interest" description="Disordered" evidence="4">
    <location>
        <begin position="29"/>
        <end position="51"/>
    </location>
</feature>
<dbReference type="InterPro" id="IPR002498">
    <property type="entry name" value="PInositol-4-P-4/5-kinase_core"/>
</dbReference>
<accession>T1EEQ3</accession>
<dbReference type="EMBL" id="AMQM01002737">
    <property type="status" value="NOT_ANNOTATED_CDS"/>
    <property type="molecule type" value="Genomic_DNA"/>
</dbReference>
<dbReference type="InterPro" id="IPR027483">
    <property type="entry name" value="PInositol-4-P-4/5-kinase_C_sf"/>
</dbReference>
<dbReference type="AlphaFoldDB" id="T1EEQ3"/>
<dbReference type="Pfam" id="PF01504">
    <property type="entry name" value="PIP5K"/>
    <property type="match status" value="1"/>
</dbReference>
<evidence type="ECO:0000256" key="1">
    <source>
        <dbReference type="ARBA" id="ARBA00022741"/>
    </source>
</evidence>
<dbReference type="PANTHER" id="PTHR45748">
    <property type="entry name" value="1-PHOSPHATIDYLINOSITOL 3-PHOSPHATE 5-KINASE-RELATED"/>
    <property type="match status" value="1"/>
</dbReference>
<keyword evidence="3" id="KW-0418">Kinase</keyword>
<dbReference type="InterPro" id="IPR027484">
    <property type="entry name" value="PInositol-4-P-5-kinase_N"/>
</dbReference>
<dbReference type="InterPro" id="IPR044769">
    <property type="entry name" value="PIKfyve_PIPKc"/>
</dbReference>
<dbReference type="OMA" id="GMATESN"/>
<dbReference type="GO" id="GO:0005524">
    <property type="term" value="F:ATP binding"/>
    <property type="evidence" value="ECO:0007669"/>
    <property type="project" value="UniProtKB-UniRule"/>
</dbReference>
<dbReference type="InParanoid" id="T1EEQ3"/>
<evidence type="ECO:0000256" key="4">
    <source>
        <dbReference type="SAM" id="MobiDB-lite"/>
    </source>
</evidence>
<organism evidence="7 8">
    <name type="scientific">Helobdella robusta</name>
    <name type="common">Californian leech</name>
    <dbReference type="NCBI Taxonomy" id="6412"/>
    <lineage>
        <taxon>Eukaryota</taxon>
        <taxon>Metazoa</taxon>
        <taxon>Spiralia</taxon>
        <taxon>Lophotrochozoa</taxon>
        <taxon>Annelida</taxon>
        <taxon>Clitellata</taxon>
        <taxon>Hirudinea</taxon>
        <taxon>Rhynchobdellida</taxon>
        <taxon>Glossiphoniidae</taxon>
        <taxon>Helobdella</taxon>
    </lineage>
</organism>
<dbReference type="SMART" id="SM00330">
    <property type="entry name" value="PIPKc"/>
    <property type="match status" value="1"/>
</dbReference>
<evidence type="ECO:0000259" key="5">
    <source>
        <dbReference type="PROSITE" id="PS51455"/>
    </source>
</evidence>
<dbReference type="KEGG" id="hro:HELRODRAFT_109077"/>
<name>T1EEQ3_HELRO</name>
<dbReference type="STRING" id="6412.T1EEQ3"/>
<dbReference type="HOGENOM" id="CLU_035887_0_0_1"/>
<dbReference type="GO" id="GO:0000285">
    <property type="term" value="F:1-phosphatidylinositol-3-phosphate 5-kinase activity"/>
    <property type="evidence" value="ECO:0007669"/>
    <property type="project" value="InterPro"/>
</dbReference>
<reference evidence="6 8" key="2">
    <citation type="journal article" date="2013" name="Nature">
        <title>Insights into bilaterian evolution from three spiralian genomes.</title>
        <authorList>
            <person name="Simakov O."/>
            <person name="Marletaz F."/>
            <person name="Cho S.J."/>
            <person name="Edsinger-Gonzales E."/>
            <person name="Havlak P."/>
            <person name="Hellsten U."/>
            <person name="Kuo D.H."/>
            <person name="Larsson T."/>
            <person name="Lv J."/>
            <person name="Arendt D."/>
            <person name="Savage R."/>
            <person name="Osoegawa K."/>
            <person name="de Jong P."/>
            <person name="Grimwood J."/>
            <person name="Chapman J.A."/>
            <person name="Shapiro H."/>
            <person name="Aerts A."/>
            <person name="Otillar R.P."/>
            <person name="Terry A.Y."/>
            <person name="Boore J.L."/>
            <person name="Grigoriev I.V."/>
            <person name="Lindberg D.R."/>
            <person name="Seaver E.C."/>
            <person name="Weisblat D.A."/>
            <person name="Putnam N.H."/>
            <person name="Rokhsar D.S."/>
        </authorList>
    </citation>
    <scope>NUCLEOTIDE SEQUENCE</scope>
</reference>
<dbReference type="EMBL" id="KB095858">
    <property type="protein sequence ID" value="ESO10729.1"/>
    <property type="molecule type" value="Genomic_DNA"/>
</dbReference>
<dbReference type="FunFam" id="3.30.810.10:FF:000001">
    <property type="entry name" value="1-phosphatidylinositol 3-phosphate 5-kinase FAB1"/>
    <property type="match status" value="1"/>
</dbReference>
<dbReference type="RefSeq" id="XP_009010998.1">
    <property type="nucleotide sequence ID" value="XM_009012750.1"/>
</dbReference>
<dbReference type="FunFam" id="3.30.800.10:FF:000004">
    <property type="entry name" value="1-phosphatidylinositol 3-phosphate 5-kinase isoform X1"/>
    <property type="match status" value="1"/>
</dbReference>
<reference evidence="7" key="3">
    <citation type="submission" date="2015-06" db="UniProtKB">
        <authorList>
            <consortium name="EnsemblMetazoa"/>
        </authorList>
    </citation>
    <scope>IDENTIFICATION</scope>
</reference>
<dbReference type="GeneID" id="20195055"/>
<dbReference type="Gene3D" id="3.30.810.10">
    <property type="entry name" value="2-Layer Sandwich"/>
    <property type="match status" value="1"/>
</dbReference>
<proteinExistence type="predicted"/>
<keyword evidence="2 3" id="KW-0067">ATP-binding</keyword>
<dbReference type="PROSITE" id="PS51455">
    <property type="entry name" value="PIPK"/>
    <property type="match status" value="1"/>
</dbReference>
<dbReference type="Proteomes" id="UP000015101">
    <property type="component" value="Unassembled WGS sequence"/>
</dbReference>
<evidence type="ECO:0000313" key="7">
    <source>
        <dbReference type="EnsemblMetazoa" id="HelroP109077"/>
    </source>
</evidence>
<dbReference type="GO" id="GO:0046488">
    <property type="term" value="P:phosphatidylinositol metabolic process"/>
    <property type="evidence" value="ECO:0007669"/>
    <property type="project" value="UniProtKB-UniRule"/>
</dbReference>
<dbReference type="CDD" id="cd17300">
    <property type="entry name" value="PIPKc_PIKfyve"/>
    <property type="match status" value="1"/>
</dbReference>
<evidence type="ECO:0000256" key="2">
    <source>
        <dbReference type="ARBA" id="ARBA00022840"/>
    </source>
</evidence>
<evidence type="ECO:0000256" key="3">
    <source>
        <dbReference type="PROSITE-ProRule" id="PRU00781"/>
    </source>
</evidence>
<dbReference type="EnsemblMetazoa" id="HelroT109077">
    <property type="protein sequence ID" value="HelroP109077"/>
    <property type="gene ID" value="HelroG109077"/>
</dbReference>
<gene>
    <name evidence="7" type="primary">20195055</name>
    <name evidence="6" type="ORF">HELRODRAFT_109077</name>
</gene>
<keyword evidence="1 3" id="KW-0547">Nucleotide-binding</keyword>